<dbReference type="Pfam" id="PF13231">
    <property type="entry name" value="PMT_2"/>
    <property type="match status" value="1"/>
</dbReference>
<evidence type="ECO:0000256" key="7">
    <source>
        <dbReference type="ARBA" id="ARBA00023136"/>
    </source>
</evidence>
<keyword evidence="7 9" id="KW-0472">Membrane</keyword>
<evidence type="ECO:0000256" key="8">
    <source>
        <dbReference type="SAM" id="MobiDB-lite"/>
    </source>
</evidence>
<dbReference type="GO" id="GO:0016763">
    <property type="term" value="F:pentosyltransferase activity"/>
    <property type="evidence" value="ECO:0007669"/>
    <property type="project" value="TreeGrafter"/>
</dbReference>
<feature type="transmembrane region" description="Helical" evidence="9">
    <location>
        <begin position="206"/>
        <end position="228"/>
    </location>
</feature>
<reference evidence="12 13" key="1">
    <citation type="submission" date="2018-12" db="EMBL/GenBank/DDBJ databases">
        <title>Draft genome sequence of Embleya hyalina NBRC 13850T.</title>
        <authorList>
            <person name="Komaki H."/>
            <person name="Hosoyama A."/>
            <person name="Kimura A."/>
            <person name="Ichikawa N."/>
            <person name="Tamura T."/>
        </authorList>
    </citation>
    <scope>NUCLEOTIDE SEQUENCE [LARGE SCALE GENOMIC DNA]</scope>
    <source>
        <strain evidence="12 13">NBRC 13850</strain>
    </source>
</reference>
<evidence type="ECO:0000256" key="5">
    <source>
        <dbReference type="ARBA" id="ARBA00022692"/>
    </source>
</evidence>
<evidence type="ECO:0000256" key="4">
    <source>
        <dbReference type="ARBA" id="ARBA00022679"/>
    </source>
</evidence>
<evidence type="ECO:0000259" key="11">
    <source>
        <dbReference type="Pfam" id="PF13231"/>
    </source>
</evidence>
<dbReference type="GO" id="GO:0009103">
    <property type="term" value="P:lipopolysaccharide biosynthetic process"/>
    <property type="evidence" value="ECO:0007669"/>
    <property type="project" value="UniProtKB-ARBA"/>
</dbReference>
<evidence type="ECO:0000256" key="6">
    <source>
        <dbReference type="ARBA" id="ARBA00022989"/>
    </source>
</evidence>
<feature type="domain" description="Glycosyltransferase RgtA/B/C/D-like" evidence="11">
    <location>
        <begin position="63"/>
        <end position="214"/>
    </location>
</feature>
<name>A0A401YMH0_9ACTN</name>
<dbReference type="AlphaFoldDB" id="A0A401YMH0"/>
<feature type="compositionally biased region" description="Pro residues" evidence="8">
    <location>
        <begin position="361"/>
        <end position="373"/>
    </location>
</feature>
<evidence type="ECO:0000256" key="9">
    <source>
        <dbReference type="SAM" id="Phobius"/>
    </source>
</evidence>
<comment type="subcellular location">
    <subcellularLocation>
        <location evidence="1">Cell membrane</location>
        <topology evidence="1">Multi-pass membrane protein</topology>
    </subcellularLocation>
</comment>
<feature type="transmembrane region" description="Helical" evidence="9">
    <location>
        <begin position="141"/>
        <end position="160"/>
    </location>
</feature>
<sequence length="559" mass="60136">MTRGSRRGDLRLLIPLLALSALAQAHGMTRTPQYTDDEGTYVAQAWAVPKLGALGHYTYWYDHPPLGWLQLSVWTTLTDGFARYDNAVSAGREAMLVAHVIAGALLWTLARRAGLSRPGAVVALGLYAFSPLAVAFHRMVYLDNIAVVWLLAALVLAYSPRRRLSAYAGAGLCLGIAILSKETFLLAAPLVVAVVYRRTPRSLRPYATAVAGAMTTLVLGAYLLVAMLKGELWPGPDHVSLWHGVAFQLWQRPSGGSLLDPGSLTRTTVDLWLRRDPVLLSGGLLAAVVVLLARRRADLRPWRATAWALVAAAALSLRPDGYVPVPYVVMLLPLCALLVGALVDGGSRTARASAESGSNPDPGPTPHPAPAQEPVPVSCREATPRAAAPAVAPPTEPGSPDRGSPGASGIAARRPGGVRVDRPAVDPRARIVIACAAALLAAHWAQPLLRAPDDVRPMAEARSWLEARIRPGERVLVDDAMWLDLVRDGLDRERVVWFTKPGADSDVSSRPEDYRYLVATESMRAFQHDLPSLAEALRRSTTVAVFGTGPQRVEVRRIS</sequence>
<feature type="transmembrane region" description="Helical" evidence="9">
    <location>
        <begin position="325"/>
        <end position="343"/>
    </location>
</feature>
<protein>
    <submittedName>
        <fullName evidence="12">Glycosyl transferase</fullName>
    </submittedName>
</protein>
<dbReference type="RefSeq" id="WP_126637896.1">
    <property type="nucleotide sequence ID" value="NZ_BIFH01000018.1"/>
</dbReference>
<evidence type="ECO:0000313" key="13">
    <source>
        <dbReference type="Proteomes" id="UP000286931"/>
    </source>
</evidence>
<keyword evidence="2" id="KW-1003">Cell membrane</keyword>
<keyword evidence="10" id="KW-0732">Signal</keyword>
<accession>A0A401YMH0</accession>
<keyword evidence="4 12" id="KW-0808">Transferase</keyword>
<dbReference type="InterPro" id="IPR050297">
    <property type="entry name" value="LipidA_mod_glycosyltrf_83"/>
</dbReference>
<organism evidence="12 13">
    <name type="scientific">Embleya hyalina</name>
    <dbReference type="NCBI Taxonomy" id="516124"/>
    <lineage>
        <taxon>Bacteria</taxon>
        <taxon>Bacillati</taxon>
        <taxon>Actinomycetota</taxon>
        <taxon>Actinomycetes</taxon>
        <taxon>Kitasatosporales</taxon>
        <taxon>Streptomycetaceae</taxon>
        <taxon>Embleya</taxon>
    </lineage>
</organism>
<keyword evidence="13" id="KW-1185">Reference proteome</keyword>
<feature type="transmembrane region" description="Helical" evidence="9">
    <location>
        <begin position="278"/>
        <end position="294"/>
    </location>
</feature>
<gene>
    <name evidence="12" type="ORF">EHYA_03497</name>
</gene>
<keyword evidence="5 9" id="KW-0812">Transmembrane</keyword>
<feature type="region of interest" description="Disordered" evidence="8">
    <location>
        <begin position="350"/>
        <end position="421"/>
    </location>
</feature>
<feature type="compositionally biased region" description="Low complexity" evidence="8">
    <location>
        <begin position="374"/>
        <end position="390"/>
    </location>
</feature>
<comment type="caution">
    <text evidence="12">The sequence shown here is derived from an EMBL/GenBank/DDBJ whole genome shotgun (WGS) entry which is preliminary data.</text>
</comment>
<dbReference type="PANTHER" id="PTHR33908">
    <property type="entry name" value="MANNOSYLTRANSFERASE YKCB-RELATED"/>
    <property type="match status" value="1"/>
</dbReference>
<evidence type="ECO:0000256" key="1">
    <source>
        <dbReference type="ARBA" id="ARBA00004651"/>
    </source>
</evidence>
<dbReference type="GO" id="GO:0005886">
    <property type="term" value="C:plasma membrane"/>
    <property type="evidence" value="ECO:0007669"/>
    <property type="project" value="UniProtKB-SubCell"/>
</dbReference>
<dbReference type="OrthoDB" id="3207667at2"/>
<evidence type="ECO:0000313" key="12">
    <source>
        <dbReference type="EMBL" id="GCD95814.1"/>
    </source>
</evidence>
<feature type="transmembrane region" description="Helical" evidence="9">
    <location>
        <begin position="116"/>
        <end position="134"/>
    </location>
</feature>
<dbReference type="InterPro" id="IPR038731">
    <property type="entry name" value="RgtA/B/C-like"/>
</dbReference>
<keyword evidence="3" id="KW-0328">Glycosyltransferase</keyword>
<evidence type="ECO:0000256" key="2">
    <source>
        <dbReference type="ARBA" id="ARBA00022475"/>
    </source>
</evidence>
<evidence type="ECO:0000256" key="3">
    <source>
        <dbReference type="ARBA" id="ARBA00022676"/>
    </source>
</evidence>
<feature type="chain" id="PRO_5038776214" evidence="10">
    <location>
        <begin position="26"/>
        <end position="559"/>
    </location>
</feature>
<dbReference type="Proteomes" id="UP000286931">
    <property type="component" value="Unassembled WGS sequence"/>
</dbReference>
<proteinExistence type="predicted"/>
<evidence type="ECO:0000256" key="10">
    <source>
        <dbReference type="SAM" id="SignalP"/>
    </source>
</evidence>
<dbReference type="EMBL" id="BIFH01000018">
    <property type="protein sequence ID" value="GCD95814.1"/>
    <property type="molecule type" value="Genomic_DNA"/>
</dbReference>
<feature type="signal peptide" evidence="10">
    <location>
        <begin position="1"/>
        <end position="25"/>
    </location>
</feature>
<keyword evidence="6 9" id="KW-1133">Transmembrane helix</keyword>
<dbReference type="PANTHER" id="PTHR33908:SF11">
    <property type="entry name" value="MEMBRANE PROTEIN"/>
    <property type="match status" value="1"/>
</dbReference>